<reference evidence="2 3" key="1">
    <citation type="journal article" date="2013" name="Proc. Natl. Acad. Sci. U.S.A.">
        <title>Fine-scale variation in meiotic recombination in Mimulus inferred from population shotgun sequencing.</title>
        <authorList>
            <person name="Hellsten U."/>
            <person name="Wright K.M."/>
            <person name="Jenkins J."/>
            <person name="Shu S."/>
            <person name="Yuan Y."/>
            <person name="Wessler S.R."/>
            <person name="Schmutz J."/>
            <person name="Willis J.H."/>
            <person name="Rokhsar D.S."/>
        </authorList>
    </citation>
    <scope>NUCLEOTIDE SEQUENCE [LARGE SCALE GENOMIC DNA]</scope>
    <source>
        <strain evidence="3">cv. DUN x IM62</strain>
    </source>
</reference>
<protein>
    <recommendedName>
        <fullName evidence="1">FBD domain-containing protein</fullName>
    </recommendedName>
</protein>
<dbReference type="InterPro" id="IPR050232">
    <property type="entry name" value="FBL13/AtMIF1-like"/>
</dbReference>
<organism evidence="2 3">
    <name type="scientific">Erythranthe guttata</name>
    <name type="common">Yellow monkey flower</name>
    <name type="synonym">Mimulus guttatus</name>
    <dbReference type="NCBI Taxonomy" id="4155"/>
    <lineage>
        <taxon>Eukaryota</taxon>
        <taxon>Viridiplantae</taxon>
        <taxon>Streptophyta</taxon>
        <taxon>Embryophyta</taxon>
        <taxon>Tracheophyta</taxon>
        <taxon>Spermatophyta</taxon>
        <taxon>Magnoliopsida</taxon>
        <taxon>eudicotyledons</taxon>
        <taxon>Gunneridae</taxon>
        <taxon>Pentapetalae</taxon>
        <taxon>asterids</taxon>
        <taxon>lamiids</taxon>
        <taxon>Lamiales</taxon>
        <taxon>Phrymaceae</taxon>
        <taxon>Erythranthe</taxon>
    </lineage>
</organism>
<dbReference type="SMART" id="SM00579">
    <property type="entry name" value="FBD"/>
    <property type="match status" value="1"/>
</dbReference>
<dbReference type="InterPro" id="IPR053781">
    <property type="entry name" value="F-box_AtFBL13-like"/>
</dbReference>
<dbReference type="Proteomes" id="UP000030748">
    <property type="component" value="Unassembled WGS sequence"/>
</dbReference>
<dbReference type="Gene3D" id="3.80.10.10">
    <property type="entry name" value="Ribonuclease Inhibitor"/>
    <property type="match status" value="1"/>
</dbReference>
<dbReference type="PANTHER" id="PTHR31900:SF34">
    <property type="entry name" value="EMB|CAB62440.1-RELATED"/>
    <property type="match status" value="1"/>
</dbReference>
<dbReference type="eggNOG" id="ENOG502RYTW">
    <property type="taxonomic scope" value="Eukaryota"/>
</dbReference>
<evidence type="ECO:0000313" key="3">
    <source>
        <dbReference type="Proteomes" id="UP000030748"/>
    </source>
</evidence>
<sequence length="437" mass="50346">MASEVLSELPDSILTHILSFLLTRDSVRTCVLGQRWRYLWTHVPILDFTCVSLDFIRRFMRLHNKLQDIDSFRLDLRDDYESFYESYDEMLDDPLLHAWITSAIDRNVRNLHLAAFDTRIFPSRCFFTCKTLVHLTLDSCEVVGGAVCLPRLKKLHLFYPYFGSDASLPKIISGCPVIDELILDEPSTVMSSCIISSPTIKRVTLNFEGTGNRFNVLKMNTPALDYLEIADRLPVHFEFGQLTSLIEANINIFEDVVQEDYFLYSRSLLGFIDLFCNVKCLKLDLLFRKVVCFHSTFNLPSPHCPLLNRFSLLGLQSFFLERADNLETLIFSKYGCEEIEWWIKHPPQQVPKCLLSRLKIIKIASVKGETHEFEIIRYLIWNAKVLETMEIGLGSCIGFEKRFTMHHGITRLPRGSTLCEVAFVGAVKGLHNALIIR</sequence>
<dbReference type="SUPFAM" id="SSF81383">
    <property type="entry name" value="F-box domain"/>
    <property type="match status" value="1"/>
</dbReference>
<keyword evidence="3" id="KW-1185">Reference proteome</keyword>
<dbReference type="EMBL" id="KI630359">
    <property type="protein sequence ID" value="EYU41153.1"/>
    <property type="molecule type" value="Genomic_DNA"/>
</dbReference>
<dbReference type="Pfam" id="PF08387">
    <property type="entry name" value="FBD"/>
    <property type="match status" value="1"/>
</dbReference>
<evidence type="ECO:0000313" key="2">
    <source>
        <dbReference type="EMBL" id="EYU41153.1"/>
    </source>
</evidence>
<dbReference type="PANTHER" id="PTHR31900">
    <property type="entry name" value="F-BOX/RNI SUPERFAMILY PROTEIN-RELATED"/>
    <property type="match status" value="1"/>
</dbReference>
<dbReference type="STRING" id="4155.A0A022RMZ2"/>
<name>A0A022RMZ2_ERYGU</name>
<dbReference type="AlphaFoldDB" id="A0A022RMZ2"/>
<dbReference type="CDD" id="cd22160">
    <property type="entry name" value="F-box_AtFBL13-like"/>
    <property type="match status" value="1"/>
</dbReference>
<feature type="domain" description="FBD" evidence="1">
    <location>
        <begin position="352"/>
        <end position="424"/>
    </location>
</feature>
<accession>A0A022RMZ2</accession>
<evidence type="ECO:0000259" key="1">
    <source>
        <dbReference type="SMART" id="SM00579"/>
    </source>
</evidence>
<dbReference type="SUPFAM" id="SSF52047">
    <property type="entry name" value="RNI-like"/>
    <property type="match status" value="1"/>
</dbReference>
<dbReference type="Gene3D" id="1.20.1280.50">
    <property type="match status" value="1"/>
</dbReference>
<dbReference type="InterPro" id="IPR006566">
    <property type="entry name" value="FBD"/>
</dbReference>
<proteinExistence type="predicted"/>
<dbReference type="Pfam" id="PF24758">
    <property type="entry name" value="LRR_At5g56370"/>
    <property type="match status" value="1"/>
</dbReference>
<dbReference type="InterPro" id="IPR032675">
    <property type="entry name" value="LRR_dom_sf"/>
</dbReference>
<dbReference type="InterPro" id="IPR036047">
    <property type="entry name" value="F-box-like_dom_sf"/>
</dbReference>
<gene>
    <name evidence="2" type="ORF">MIMGU_mgv1a026190mg</name>
</gene>
<dbReference type="InterPro" id="IPR055411">
    <property type="entry name" value="LRR_FXL15/At3g58940/PEG3-like"/>
</dbReference>